<organism evidence="6 7">
    <name type="scientific">Acidipropionibacterium virtanenii</name>
    <dbReference type="NCBI Taxonomy" id="2057246"/>
    <lineage>
        <taxon>Bacteria</taxon>
        <taxon>Bacillati</taxon>
        <taxon>Actinomycetota</taxon>
        <taxon>Actinomycetes</taxon>
        <taxon>Propionibacteriales</taxon>
        <taxon>Propionibacteriaceae</taxon>
        <taxon>Acidipropionibacterium</taxon>
    </lineage>
</organism>
<dbReference type="Gene3D" id="1.20.1090.10">
    <property type="entry name" value="Dehydroquinate synthase-like - alpha domain"/>
    <property type="match status" value="1"/>
</dbReference>
<name>A0A344UXB1_9ACTN</name>
<evidence type="ECO:0000313" key="6">
    <source>
        <dbReference type="EMBL" id="AXE39909.1"/>
    </source>
</evidence>
<dbReference type="Pfam" id="PF25137">
    <property type="entry name" value="ADH_Fe_C"/>
    <property type="match status" value="1"/>
</dbReference>
<feature type="domain" description="Alcohol dehydrogenase iron-type/glycerol dehydrogenase GldA" evidence="4">
    <location>
        <begin position="10"/>
        <end position="171"/>
    </location>
</feature>
<proteinExistence type="inferred from homology"/>
<dbReference type="EC" id="1.1.1.1" evidence="6"/>
<dbReference type="PROSITE" id="PS00913">
    <property type="entry name" value="ADH_IRON_1"/>
    <property type="match status" value="1"/>
</dbReference>
<dbReference type="InterPro" id="IPR018211">
    <property type="entry name" value="ADH_Fe_CS"/>
</dbReference>
<evidence type="ECO:0000259" key="5">
    <source>
        <dbReference type="Pfam" id="PF25137"/>
    </source>
</evidence>
<dbReference type="CDD" id="cd08183">
    <property type="entry name" value="Fe-ADH-like"/>
    <property type="match status" value="1"/>
</dbReference>
<comment type="similarity">
    <text evidence="1">Belongs to the iron-containing alcohol dehydrogenase family.</text>
</comment>
<dbReference type="InterPro" id="IPR001670">
    <property type="entry name" value="ADH_Fe/GldA"/>
</dbReference>
<keyword evidence="3" id="KW-0520">NAD</keyword>
<dbReference type="GO" id="GO:0004022">
    <property type="term" value="F:alcohol dehydrogenase (NAD+) activity"/>
    <property type="evidence" value="ECO:0007669"/>
    <property type="project" value="UniProtKB-EC"/>
</dbReference>
<dbReference type="Gene3D" id="3.40.50.1970">
    <property type="match status" value="1"/>
</dbReference>
<keyword evidence="2 6" id="KW-0560">Oxidoreductase</keyword>
<dbReference type="AlphaFoldDB" id="A0A344UXB1"/>
<evidence type="ECO:0000313" key="7">
    <source>
        <dbReference type="Proteomes" id="UP000251995"/>
    </source>
</evidence>
<evidence type="ECO:0000256" key="3">
    <source>
        <dbReference type="ARBA" id="ARBA00023027"/>
    </source>
</evidence>
<dbReference type="EMBL" id="CP025198">
    <property type="protein sequence ID" value="AXE39909.1"/>
    <property type="molecule type" value="Genomic_DNA"/>
</dbReference>
<evidence type="ECO:0000256" key="1">
    <source>
        <dbReference type="ARBA" id="ARBA00007358"/>
    </source>
</evidence>
<dbReference type="PANTHER" id="PTHR11496">
    <property type="entry name" value="ALCOHOL DEHYDROGENASE"/>
    <property type="match status" value="1"/>
</dbReference>
<dbReference type="OrthoDB" id="323926at2"/>
<dbReference type="KEGG" id="acij:JS278_02774"/>
<evidence type="ECO:0000256" key="2">
    <source>
        <dbReference type="ARBA" id="ARBA00023002"/>
    </source>
</evidence>
<keyword evidence="7" id="KW-1185">Reference proteome</keyword>
<dbReference type="InterPro" id="IPR056798">
    <property type="entry name" value="ADH_Fe_C"/>
</dbReference>
<reference evidence="6 7" key="1">
    <citation type="submission" date="2017-12" db="EMBL/GenBank/DDBJ databases">
        <title>The whole genome sequence of the Acidipropionibacterium virtanenii sp. nov. type strain JS278.</title>
        <authorList>
            <person name="Laine P."/>
            <person name="Deptula P."/>
            <person name="Varmanen P."/>
            <person name="Auvinen P."/>
        </authorList>
    </citation>
    <scope>NUCLEOTIDE SEQUENCE [LARGE SCALE GENOMIC DNA]</scope>
    <source>
        <strain evidence="6 7">JS278</strain>
    </source>
</reference>
<dbReference type="Pfam" id="PF00465">
    <property type="entry name" value="Fe-ADH"/>
    <property type="match status" value="1"/>
</dbReference>
<dbReference type="Proteomes" id="UP000251995">
    <property type="component" value="Chromosome"/>
</dbReference>
<evidence type="ECO:0000259" key="4">
    <source>
        <dbReference type="Pfam" id="PF00465"/>
    </source>
</evidence>
<dbReference type="SUPFAM" id="SSF56796">
    <property type="entry name" value="Dehydroquinate synthase-like"/>
    <property type="match status" value="1"/>
</dbReference>
<protein>
    <submittedName>
        <fullName evidence="6">Alcohol dehydrogenase</fullName>
        <ecNumber evidence="6">1.1.1.1</ecNumber>
    </submittedName>
</protein>
<gene>
    <name evidence="6" type="primary">gbsB</name>
    <name evidence="6" type="ORF">JS278_02774</name>
</gene>
<dbReference type="PANTHER" id="PTHR11496:SF102">
    <property type="entry name" value="ALCOHOL DEHYDROGENASE 4"/>
    <property type="match status" value="1"/>
</dbReference>
<accession>A0A344UXB1</accession>
<dbReference type="RefSeq" id="WP_114045713.1">
    <property type="nucleotide sequence ID" value="NZ_CP025198.1"/>
</dbReference>
<dbReference type="FunFam" id="3.40.50.1970:FF:000003">
    <property type="entry name" value="Alcohol dehydrogenase, iron-containing"/>
    <property type="match status" value="1"/>
</dbReference>
<feature type="domain" description="Fe-containing alcohol dehydrogenase-like C-terminal" evidence="5">
    <location>
        <begin position="182"/>
        <end position="380"/>
    </location>
</feature>
<sequence>MEFNFATAGRIVFGAGRFKELPGLVAGFGPRVMLVTGSHAARLPGLEVLGEERVRVLSHGEPTIPQVTDAVASAREFAPDVIVAVGGGSAIDTAKSVGILARNEGSVLDHIEVVGRGVPLEPRSIPVVACPTTSGAGAEVTANSPIISPEHGIKASLRSPAMLPDIALVDPELTVDCPPSVTAASGFDALTQCLEPYVSVKANVLTDQLAAEGMRRAASGLRRAWSDGSDVEARTDMSLCSLFGGLSLANAKLGAAHGLAAPLGGMTGAAHGDICAAVLAAATRVNVESMIRRDFDNPALRKYDRAARILTGTHAAKAADGVEWIADIVADLQVPGLETLGLDRSQIDEAADAAMRASSMKGNPIELTHDEVAEIINASM</sequence>
<dbReference type="GO" id="GO:0046872">
    <property type="term" value="F:metal ion binding"/>
    <property type="evidence" value="ECO:0007669"/>
    <property type="project" value="InterPro"/>
</dbReference>
<dbReference type="InterPro" id="IPR039697">
    <property type="entry name" value="Alcohol_dehydrogenase_Fe"/>
</dbReference>